<dbReference type="SUPFAM" id="SSF51197">
    <property type="entry name" value="Clavaminate synthase-like"/>
    <property type="match status" value="1"/>
</dbReference>
<dbReference type="Pfam" id="PF13532">
    <property type="entry name" value="2OG-FeII_Oxy_2"/>
    <property type="match status" value="1"/>
</dbReference>
<dbReference type="Gene3D" id="2.60.120.590">
    <property type="entry name" value="Alpha-ketoglutarate-dependent dioxygenase AlkB-like"/>
    <property type="match status" value="1"/>
</dbReference>
<dbReference type="PANTHER" id="PTHR31212">
    <property type="entry name" value="ALPHA-KETOGLUTARATE-DEPENDENT DIOXYGENASE ALKB HOMOLOG 3"/>
    <property type="match status" value="1"/>
</dbReference>
<evidence type="ECO:0000259" key="1">
    <source>
        <dbReference type="PROSITE" id="PS51471"/>
    </source>
</evidence>
<dbReference type="EMBL" id="LR797474">
    <property type="protein sequence ID" value="CAB4219060.1"/>
    <property type="molecule type" value="Genomic_DNA"/>
</dbReference>
<dbReference type="InterPro" id="IPR005123">
    <property type="entry name" value="Oxoglu/Fe-dep_dioxygenase_dom"/>
</dbReference>
<feature type="domain" description="Fe2OG dioxygenase" evidence="1">
    <location>
        <begin position="87"/>
        <end position="261"/>
    </location>
</feature>
<proteinExistence type="predicted"/>
<dbReference type="GO" id="GO:0051213">
    <property type="term" value="F:dioxygenase activity"/>
    <property type="evidence" value="ECO:0007669"/>
    <property type="project" value="UniProtKB-KW"/>
</dbReference>
<dbReference type="GO" id="GO:0006307">
    <property type="term" value="P:DNA alkylation repair"/>
    <property type="evidence" value="ECO:0007669"/>
    <property type="project" value="InterPro"/>
</dbReference>
<sequence length="431" mass="49803">MTKDITHIKGFLSKEEADTAFADMHDNVAFRNELEKDDGGWQKINRGMAYMYDRKVDYKYAKLNLPSVEWNPSAEKINRILGHAGYRFNSVLLNLYADGKDEIKWHSDKEDQLGPKPLIACINLGAGRNFSFMRKRKPLEVHEKWNAIRAIKEDLRKQFVDAMSPEQKAFVPQNLSGNIDTVLLTPSEEWPADLTNYMYDMYNLCLVGGMKLEKTERIEYFVEHGDLLIMHEDCQENWLHAILKDKSVTEPRLSLTYRWVYDEMYIAPTAEEWCEIFGSYPKCPISINEKGSDPVPDHVEGVDFITNTIIAERTSYAPDYSDESIYRLTLLVKRAADISDEHATEISKMCYYFNQQRHDPIAYGKMMAAHVQGNGDALVPDDSYYSCRDGEGATEIIKILTHMRRNGYATPYGRWSVQDLVRHNVYKIIAR</sequence>
<organism evidence="2">
    <name type="scientific">uncultured Caudovirales phage</name>
    <dbReference type="NCBI Taxonomy" id="2100421"/>
    <lineage>
        <taxon>Viruses</taxon>
        <taxon>Duplodnaviria</taxon>
        <taxon>Heunggongvirae</taxon>
        <taxon>Uroviricota</taxon>
        <taxon>Caudoviricetes</taxon>
        <taxon>Peduoviridae</taxon>
        <taxon>Maltschvirus</taxon>
        <taxon>Maltschvirus maltsch</taxon>
    </lineage>
</organism>
<name>A0A6J5SUY4_9CAUD</name>
<dbReference type="InterPro" id="IPR032854">
    <property type="entry name" value="ALKBH3"/>
</dbReference>
<dbReference type="PANTHER" id="PTHR31212:SF4">
    <property type="entry name" value="ALPHA-KETOGLUTARATE-DEPENDENT DIOXYGENASE ALKB HOMOLOG 3"/>
    <property type="match status" value="1"/>
</dbReference>
<accession>A0A6J5SUY4</accession>
<keyword evidence="2" id="KW-0223">Dioxygenase</keyword>
<dbReference type="InterPro" id="IPR027450">
    <property type="entry name" value="AlkB-like"/>
</dbReference>
<reference evidence="2" key="1">
    <citation type="submission" date="2020-05" db="EMBL/GenBank/DDBJ databases">
        <authorList>
            <person name="Chiriac C."/>
            <person name="Salcher M."/>
            <person name="Ghai R."/>
            <person name="Kavagutti S V."/>
        </authorList>
    </citation>
    <scope>NUCLEOTIDE SEQUENCE</scope>
</reference>
<dbReference type="InterPro" id="IPR037151">
    <property type="entry name" value="AlkB-like_sf"/>
</dbReference>
<gene>
    <name evidence="2" type="ORF">UFOVP1604_143</name>
</gene>
<dbReference type="PROSITE" id="PS51471">
    <property type="entry name" value="FE2OG_OXY"/>
    <property type="match status" value="1"/>
</dbReference>
<evidence type="ECO:0000313" key="2">
    <source>
        <dbReference type="EMBL" id="CAB4219060.1"/>
    </source>
</evidence>
<keyword evidence="2" id="KW-0560">Oxidoreductase</keyword>
<protein>
    <submittedName>
        <fullName evidence="2">Alpha-ketoglutarate-dependent dioxygenase AlkB-like</fullName>
    </submittedName>
</protein>